<dbReference type="InterPro" id="IPR029168">
    <property type="entry name" value="REC114L"/>
</dbReference>
<dbReference type="PANTHER" id="PTHR34921:SF1">
    <property type="entry name" value="MEIOTIC RECOMBINATION PROTEIN REC114"/>
    <property type="match status" value="1"/>
</dbReference>
<dbReference type="PANTHER" id="PTHR34921">
    <property type="entry name" value="MEIOTIC RECOMBINATION PROTEIN REC114"/>
    <property type="match status" value="1"/>
</dbReference>
<evidence type="ECO:0000256" key="1">
    <source>
        <dbReference type="SAM" id="MobiDB-lite"/>
    </source>
</evidence>
<dbReference type="Pfam" id="PF15165">
    <property type="entry name" value="REC114-like"/>
    <property type="match status" value="1"/>
</dbReference>
<reference evidence="2" key="1">
    <citation type="submission" date="2025-08" db="UniProtKB">
        <authorList>
            <consortium name="Ensembl"/>
        </authorList>
    </citation>
    <scope>IDENTIFICATION</scope>
</reference>
<dbReference type="RefSeq" id="XP_072574440.1">
    <property type="nucleotide sequence ID" value="XM_072718339.1"/>
</dbReference>
<organism evidence="2 3">
    <name type="scientific">Paramormyrops kingsleyae</name>
    <dbReference type="NCBI Taxonomy" id="1676925"/>
    <lineage>
        <taxon>Eukaryota</taxon>
        <taxon>Metazoa</taxon>
        <taxon>Chordata</taxon>
        <taxon>Craniata</taxon>
        <taxon>Vertebrata</taxon>
        <taxon>Euteleostomi</taxon>
        <taxon>Actinopterygii</taxon>
        <taxon>Neopterygii</taxon>
        <taxon>Teleostei</taxon>
        <taxon>Osteoglossocephala</taxon>
        <taxon>Osteoglossomorpha</taxon>
        <taxon>Osteoglossiformes</taxon>
        <taxon>Mormyridae</taxon>
        <taxon>Paramormyrops</taxon>
    </lineage>
</organism>
<keyword evidence="3" id="KW-1185">Reference proteome</keyword>
<dbReference type="STRING" id="1676925.ENSPKIP00000000936"/>
<protein>
    <submittedName>
        <fullName evidence="2">REC114 meiotic recombination protein</fullName>
    </submittedName>
</protein>
<evidence type="ECO:0000313" key="2">
    <source>
        <dbReference type="Ensembl" id="ENSPKIP00000000936.1"/>
    </source>
</evidence>
<dbReference type="OrthoDB" id="6479200at2759"/>
<dbReference type="Ensembl" id="ENSPKIT00000024840.1">
    <property type="protein sequence ID" value="ENSPKIP00000000936.1"/>
    <property type="gene ID" value="ENSPKIG00000019414.1"/>
</dbReference>
<dbReference type="GeneTree" id="ENSGT00390000007235"/>
<reference evidence="2" key="2">
    <citation type="submission" date="2025-09" db="UniProtKB">
        <authorList>
            <consortium name="Ensembl"/>
        </authorList>
    </citation>
    <scope>IDENTIFICATION</scope>
</reference>
<evidence type="ECO:0000313" key="3">
    <source>
        <dbReference type="Proteomes" id="UP000261540"/>
    </source>
</evidence>
<dbReference type="GeneID" id="111847980"/>
<sequence length="246" mass="26599">MTENTDFSSKSDAGSKTMNKTCWMLKRYGRLARNAAESEGRSSWKVFENSESAGQLVFNIVESGHLLVSQGPELLEGFSLLNASSFLKVLRKTDVLLFRMTAKGEGRVFQVQFAGSSREEALELCSSAVACLKQHVPVEDAPVPNGSAQTGPRADPEPRPSLQQPGACAEQPAGTLKPEESESSLSVQRLAQCFLGQAGVSLPMAYRQQALPSVSLGPLLRLCLLDCSFPAWVEQVEAELTGLAHR</sequence>
<accession>A0A3B3Q699</accession>
<name>A0A3B3Q699_9TELE</name>
<dbReference type="AlphaFoldDB" id="A0A3B3Q699"/>
<feature type="region of interest" description="Disordered" evidence="1">
    <location>
        <begin position="141"/>
        <end position="181"/>
    </location>
</feature>
<proteinExistence type="predicted"/>
<dbReference type="Proteomes" id="UP000261540">
    <property type="component" value="Unplaced"/>
</dbReference>